<evidence type="ECO:0000256" key="1">
    <source>
        <dbReference type="ARBA" id="ARBA00006739"/>
    </source>
</evidence>
<dbReference type="Proteomes" id="UP000321197">
    <property type="component" value="Unassembled WGS sequence"/>
</dbReference>
<organism evidence="6 7">
    <name type="scientific">Meiothermus hypogaeus NBRC 106114</name>
    <dbReference type="NCBI Taxonomy" id="1227553"/>
    <lineage>
        <taxon>Bacteria</taxon>
        <taxon>Thermotogati</taxon>
        <taxon>Deinococcota</taxon>
        <taxon>Deinococci</taxon>
        <taxon>Thermales</taxon>
        <taxon>Thermaceae</taxon>
        <taxon>Meiothermus</taxon>
    </lineage>
</organism>
<evidence type="ECO:0008006" key="8">
    <source>
        <dbReference type="Google" id="ProtNLM"/>
    </source>
</evidence>
<accession>A0A511QY15</accession>
<feature type="domain" description="Glycosyltransferase 2-like" evidence="4">
    <location>
        <begin position="14"/>
        <end position="130"/>
    </location>
</feature>
<comment type="caution">
    <text evidence="6">The sequence shown here is derived from an EMBL/GenBank/DDBJ whole genome shotgun (WGS) entry which is preliminary data.</text>
</comment>
<sequence>MLISSRYKLSNMISVIVPTHNRRTLLEKKLRGLETQAGEFEVIVVADGCTDDTLTFLQDYHPPYPLQVLQTGQGYGQGLGAANARNQGAKAARGDLLLFSDDDVMPKAGWIEAHRRAHTHPRTVAVGRLILPPELRGSGAAELKGPRVFWWHVTGNNTSMPKALFEEVGGYDPAFSAYGGEDSDLGYRLMRAGMRLVFVREAVALHEAPEHRTRAVQKARQAGAAHVRVWQKHGDPRIAWALGVHPTLLAVKMALLPSLKGLLGGRGDYELAFAWGAWEALEASKNTRT</sequence>
<dbReference type="AlphaFoldDB" id="A0A511QY15"/>
<evidence type="ECO:0000313" key="7">
    <source>
        <dbReference type="Proteomes" id="UP000321197"/>
    </source>
</evidence>
<dbReference type="InterPro" id="IPR001173">
    <property type="entry name" value="Glyco_trans_2-like"/>
</dbReference>
<dbReference type="InterPro" id="IPR027791">
    <property type="entry name" value="Galactosyl_T_C"/>
</dbReference>
<dbReference type="PANTHER" id="PTHR43179:SF12">
    <property type="entry name" value="GALACTOFURANOSYLTRANSFERASE GLFT2"/>
    <property type="match status" value="1"/>
</dbReference>
<dbReference type="Pfam" id="PF02709">
    <property type="entry name" value="Glyco_transf_7C"/>
    <property type="match status" value="1"/>
</dbReference>
<evidence type="ECO:0000256" key="2">
    <source>
        <dbReference type="ARBA" id="ARBA00022676"/>
    </source>
</evidence>
<reference evidence="6 7" key="1">
    <citation type="submission" date="2019-07" db="EMBL/GenBank/DDBJ databases">
        <title>Whole genome shotgun sequence of Meiothermus hypogaeus NBRC 106114.</title>
        <authorList>
            <person name="Hosoyama A."/>
            <person name="Uohara A."/>
            <person name="Ohji S."/>
            <person name="Ichikawa N."/>
        </authorList>
    </citation>
    <scope>NUCLEOTIDE SEQUENCE [LARGE SCALE GENOMIC DNA]</scope>
    <source>
        <strain evidence="6 7">NBRC 106114</strain>
    </source>
</reference>
<dbReference type="Gene3D" id="3.90.550.10">
    <property type="entry name" value="Spore Coat Polysaccharide Biosynthesis Protein SpsA, Chain A"/>
    <property type="match status" value="1"/>
</dbReference>
<dbReference type="GO" id="GO:0016757">
    <property type="term" value="F:glycosyltransferase activity"/>
    <property type="evidence" value="ECO:0007669"/>
    <property type="project" value="UniProtKB-KW"/>
</dbReference>
<dbReference type="InterPro" id="IPR029044">
    <property type="entry name" value="Nucleotide-diphossugar_trans"/>
</dbReference>
<gene>
    <name evidence="6" type="ORF">MHY01S_04310</name>
</gene>
<dbReference type="EMBL" id="BJXL01000007">
    <property type="protein sequence ID" value="GEM82265.1"/>
    <property type="molecule type" value="Genomic_DNA"/>
</dbReference>
<dbReference type="Pfam" id="PF00535">
    <property type="entry name" value="Glycos_transf_2"/>
    <property type="match status" value="1"/>
</dbReference>
<evidence type="ECO:0000259" key="5">
    <source>
        <dbReference type="Pfam" id="PF02709"/>
    </source>
</evidence>
<evidence type="ECO:0000259" key="4">
    <source>
        <dbReference type="Pfam" id="PF00535"/>
    </source>
</evidence>
<keyword evidence="2" id="KW-0328">Glycosyltransferase</keyword>
<evidence type="ECO:0000256" key="3">
    <source>
        <dbReference type="ARBA" id="ARBA00022679"/>
    </source>
</evidence>
<proteinExistence type="inferred from homology"/>
<keyword evidence="3" id="KW-0808">Transferase</keyword>
<comment type="similarity">
    <text evidence="1">Belongs to the glycosyltransferase 2 family.</text>
</comment>
<name>A0A511QY15_9DEIN</name>
<evidence type="ECO:0000313" key="6">
    <source>
        <dbReference type="EMBL" id="GEM82265.1"/>
    </source>
</evidence>
<feature type="domain" description="Galactosyltransferase C-terminal" evidence="5">
    <location>
        <begin position="141"/>
        <end position="201"/>
    </location>
</feature>
<dbReference type="SUPFAM" id="SSF53448">
    <property type="entry name" value="Nucleotide-diphospho-sugar transferases"/>
    <property type="match status" value="1"/>
</dbReference>
<protein>
    <recommendedName>
        <fullName evidence="8">Glycosyl transferase</fullName>
    </recommendedName>
</protein>
<dbReference type="PANTHER" id="PTHR43179">
    <property type="entry name" value="RHAMNOSYLTRANSFERASE WBBL"/>
    <property type="match status" value="1"/>
</dbReference>